<protein>
    <recommendedName>
        <fullName evidence="4">Cyd operon protein YbgE</fullName>
    </recommendedName>
</protein>
<accession>A0ABQ5TV34</accession>
<dbReference type="Proteomes" id="UP001161423">
    <property type="component" value="Unassembled WGS sequence"/>
</dbReference>
<dbReference type="InterPro" id="IPR011846">
    <property type="entry name" value="Cyd_oper_YbgE"/>
</dbReference>
<dbReference type="Pfam" id="PF09600">
    <property type="entry name" value="Cyd_oper_YbgE"/>
    <property type="match status" value="1"/>
</dbReference>
<organism evidence="2 3">
    <name type="scientific">Methylophaga thalassica</name>
    <dbReference type="NCBI Taxonomy" id="40223"/>
    <lineage>
        <taxon>Bacteria</taxon>
        <taxon>Pseudomonadati</taxon>
        <taxon>Pseudomonadota</taxon>
        <taxon>Gammaproteobacteria</taxon>
        <taxon>Thiotrichales</taxon>
        <taxon>Piscirickettsiaceae</taxon>
        <taxon>Methylophaga</taxon>
    </lineage>
</organism>
<comment type="caution">
    <text evidence="2">The sequence shown here is derived from an EMBL/GenBank/DDBJ whole genome shotgun (WGS) entry which is preliminary data.</text>
</comment>
<name>A0ABQ5TV34_9GAMM</name>
<evidence type="ECO:0000313" key="2">
    <source>
        <dbReference type="EMBL" id="GLQ00035.1"/>
    </source>
</evidence>
<dbReference type="RefSeq" id="WP_007146823.1">
    <property type="nucleotide sequence ID" value="NZ_BSND01000005.1"/>
</dbReference>
<evidence type="ECO:0008006" key="4">
    <source>
        <dbReference type="Google" id="ProtNLM"/>
    </source>
</evidence>
<proteinExistence type="predicted"/>
<feature type="transmembrane region" description="Helical" evidence="1">
    <location>
        <begin position="43"/>
        <end position="62"/>
    </location>
</feature>
<feature type="transmembrane region" description="Helical" evidence="1">
    <location>
        <begin position="12"/>
        <end position="31"/>
    </location>
</feature>
<reference evidence="2" key="2">
    <citation type="submission" date="2023-01" db="EMBL/GenBank/DDBJ databases">
        <title>Draft genome sequence of Methylophaga thalassica strain NBRC 102424.</title>
        <authorList>
            <person name="Sun Q."/>
            <person name="Mori K."/>
        </authorList>
    </citation>
    <scope>NUCLEOTIDE SEQUENCE</scope>
    <source>
        <strain evidence="2">NBRC 102424</strain>
    </source>
</reference>
<gene>
    <name evidence="2" type="ORF">GCM10007891_18880</name>
</gene>
<keyword evidence="1" id="KW-0812">Transmembrane</keyword>
<reference evidence="2" key="1">
    <citation type="journal article" date="2014" name="Int. J. Syst. Evol. Microbiol.">
        <title>Complete genome of a new Firmicutes species belonging to the dominant human colonic microbiota ('Ruminococcus bicirculans') reveals two chromosomes and a selective capacity to utilize plant glucans.</title>
        <authorList>
            <consortium name="NISC Comparative Sequencing Program"/>
            <person name="Wegmann U."/>
            <person name="Louis P."/>
            <person name="Goesmann A."/>
            <person name="Henrissat B."/>
            <person name="Duncan S.H."/>
            <person name="Flint H.J."/>
        </authorList>
    </citation>
    <scope>NUCLEOTIDE SEQUENCE</scope>
    <source>
        <strain evidence="2">NBRC 102424</strain>
    </source>
</reference>
<keyword evidence="1" id="KW-0472">Membrane</keyword>
<keyword evidence="1" id="KW-1133">Transmembrane helix</keyword>
<sequence>MTNSWIDKSGVRLISLLTALGLSAAILIFPNRLLMENGKSDHDLLMVLLVGVCIGFIHGVGFAPKKTLLHILLSPYTCWPIMFYGVFHMALN</sequence>
<keyword evidence="3" id="KW-1185">Reference proteome</keyword>
<dbReference type="EMBL" id="BSND01000005">
    <property type="protein sequence ID" value="GLQ00035.1"/>
    <property type="molecule type" value="Genomic_DNA"/>
</dbReference>
<evidence type="ECO:0000313" key="3">
    <source>
        <dbReference type="Proteomes" id="UP001161423"/>
    </source>
</evidence>
<feature type="transmembrane region" description="Helical" evidence="1">
    <location>
        <begin position="68"/>
        <end position="87"/>
    </location>
</feature>
<evidence type="ECO:0000256" key="1">
    <source>
        <dbReference type="SAM" id="Phobius"/>
    </source>
</evidence>